<name>A0A5B7ELT8_PORTR</name>
<dbReference type="OrthoDB" id="2158884at2759"/>
<proteinExistence type="predicted"/>
<organism evidence="1 2">
    <name type="scientific">Portunus trituberculatus</name>
    <name type="common">Swimming crab</name>
    <name type="synonym">Neptunus trituberculatus</name>
    <dbReference type="NCBI Taxonomy" id="210409"/>
    <lineage>
        <taxon>Eukaryota</taxon>
        <taxon>Metazoa</taxon>
        <taxon>Ecdysozoa</taxon>
        <taxon>Arthropoda</taxon>
        <taxon>Crustacea</taxon>
        <taxon>Multicrustacea</taxon>
        <taxon>Malacostraca</taxon>
        <taxon>Eumalacostraca</taxon>
        <taxon>Eucarida</taxon>
        <taxon>Decapoda</taxon>
        <taxon>Pleocyemata</taxon>
        <taxon>Brachyura</taxon>
        <taxon>Eubrachyura</taxon>
        <taxon>Portunoidea</taxon>
        <taxon>Portunidae</taxon>
        <taxon>Portuninae</taxon>
        <taxon>Portunus</taxon>
    </lineage>
</organism>
<dbReference type="EMBL" id="VSRR010003026">
    <property type="protein sequence ID" value="MPC34298.1"/>
    <property type="molecule type" value="Genomic_DNA"/>
</dbReference>
<gene>
    <name evidence="1" type="ORF">E2C01_027682</name>
</gene>
<protein>
    <submittedName>
        <fullName evidence="1">Uncharacterized protein</fullName>
    </submittedName>
</protein>
<evidence type="ECO:0000313" key="1">
    <source>
        <dbReference type="EMBL" id="MPC34298.1"/>
    </source>
</evidence>
<dbReference type="Proteomes" id="UP000324222">
    <property type="component" value="Unassembled WGS sequence"/>
</dbReference>
<keyword evidence="2" id="KW-1185">Reference proteome</keyword>
<accession>A0A5B7ELT8</accession>
<reference evidence="1 2" key="1">
    <citation type="submission" date="2019-05" db="EMBL/GenBank/DDBJ databases">
        <title>Another draft genome of Portunus trituberculatus and its Hox gene families provides insights of decapod evolution.</title>
        <authorList>
            <person name="Jeong J.-H."/>
            <person name="Song I."/>
            <person name="Kim S."/>
            <person name="Choi T."/>
            <person name="Kim D."/>
            <person name="Ryu S."/>
            <person name="Kim W."/>
        </authorList>
    </citation>
    <scope>NUCLEOTIDE SEQUENCE [LARGE SCALE GENOMIC DNA]</scope>
    <source>
        <tissue evidence="1">Muscle</tissue>
    </source>
</reference>
<dbReference type="AlphaFoldDB" id="A0A5B7ELT8"/>
<comment type="caution">
    <text evidence="1">The sequence shown here is derived from an EMBL/GenBank/DDBJ whole genome shotgun (WGS) entry which is preliminary data.</text>
</comment>
<sequence length="176" mass="18923">MKCFVPGAVSRSMPGSLVSVQAGGAAGSNAGVVGLRTHSYPSTNAATMGSFATTGPTRSNSANANVHGRTNWAANKDSVNEMKRYFNDNNNPSSCNSSHVRTSSNCVARRHRAPLYLTRAFGLPRDRTVGRQWMEKKTVKCVNGGPWWQLSCKNQGQSVVGTLYLHHHSEGSGVAW</sequence>
<evidence type="ECO:0000313" key="2">
    <source>
        <dbReference type="Proteomes" id="UP000324222"/>
    </source>
</evidence>